<dbReference type="CDD" id="cd05379">
    <property type="entry name" value="CAP_bacterial"/>
    <property type="match status" value="1"/>
</dbReference>
<name>A0ABT2U7F0_9BACL</name>
<accession>A0ABT2U7F0</accession>
<gene>
    <name evidence="3" type="ORF">OB236_00245</name>
</gene>
<dbReference type="InterPro" id="IPR035940">
    <property type="entry name" value="CAP_sf"/>
</dbReference>
<organism evidence="3 4">
    <name type="scientific">Paenibacillus baimaensis</name>
    <dbReference type="NCBI Taxonomy" id="2982185"/>
    <lineage>
        <taxon>Bacteria</taxon>
        <taxon>Bacillati</taxon>
        <taxon>Bacillota</taxon>
        <taxon>Bacilli</taxon>
        <taxon>Bacillales</taxon>
        <taxon>Paenibacillaceae</taxon>
        <taxon>Paenibacillus</taxon>
    </lineage>
</organism>
<evidence type="ECO:0000256" key="1">
    <source>
        <dbReference type="SAM" id="MobiDB-lite"/>
    </source>
</evidence>
<dbReference type="RefSeq" id="WP_262682025.1">
    <property type="nucleotide sequence ID" value="NZ_JAOQIO010000001.1"/>
</dbReference>
<evidence type="ECO:0000259" key="2">
    <source>
        <dbReference type="Pfam" id="PF00188"/>
    </source>
</evidence>
<dbReference type="InterPro" id="IPR014044">
    <property type="entry name" value="CAP_dom"/>
</dbReference>
<dbReference type="PANTHER" id="PTHR31157">
    <property type="entry name" value="SCP DOMAIN-CONTAINING PROTEIN"/>
    <property type="match status" value="1"/>
</dbReference>
<reference evidence="3 4" key="1">
    <citation type="submission" date="2022-09" db="EMBL/GenBank/DDBJ databases">
        <authorList>
            <person name="Han X.L."/>
            <person name="Wang Q."/>
            <person name="Lu T."/>
        </authorList>
    </citation>
    <scope>NUCLEOTIDE SEQUENCE [LARGE SCALE GENOMIC DNA]</scope>
    <source>
        <strain evidence="3 4">WQ 127069</strain>
    </source>
</reference>
<feature type="region of interest" description="Disordered" evidence="1">
    <location>
        <begin position="77"/>
        <end position="166"/>
    </location>
</feature>
<comment type="caution">
    <text evidence="3">The sequence shown here is derived from an EMBL/GenBank/DDBJ whole genome shotgun (WGS) entry which is preliminary data.</text>
</comment>
<protein>
    <submittedName>
        <fullName evidence="3">CAP domain-containing protein</fullName>
    </submittedName>
</protein>
<keyword evidence="4" id="KW-1185">Reference proteome</keyword>
<feature type="compositionally biased region" description="Low complexity" evidence="1">
    <location>
        <begin position="123"/>
        <end position="156"/>
    </location>
</feature>
<dbReference type="Gene3D" id="3.40.33.10">
    <property type="entry name" value="CAP"/>
    <property type="match status" value="1"/>
</dbReference>
<dbReference type="Pfam" id="PF00188">
    <property type="entry name" value="CAP"/>
    <property type="match status" value="1"/>
</dbReference>
<evidence type="ECO:0000313" key="4">
    <source>
        <dbReference type="Proteomes" id="UP001652445"/>
    </source>
</evidence>
<dbReference type="Proteomes" id="UP001652445">
    <property type="component" value="Unassembled WGS sequence"/>
</dbReference>
<proteinExistence type="predicted"/>
<dbReference type="SUPFAM" id="SSF55797">
    <property type="entry name" value="PR-1-like"/>
    <property type="match status" value="1"/>
</dbReference>
<feature type="compositionally biased region" description="Low complexity" evidence="1">
    <location>
        <begin position="78"/>
        <end position="115"/>
    </location>
</feature>
<dbReference type="EMBL" id="JAOQIO010000001">
    <property type="protein sequence ID" value="MCU6790543.1"/>
    <property type="molecule type" value="Genomic_DNA"/>
</dbReference>
<sequence>MKTLFMIATILLAAGCTKNDNMTRMQQAAPNAAQKTLEGSVVTQASSVSTPGAQQSTITVKQDPFTLPQWLAGGQVPGTGTNPITNPGTSPTTNPGTNPVMNPGTSPTTNPGTSPIMNPGASPTTNPGTNPVTNPGASPTTNPGTNPITNPGANPADKTSTSSPYEQQVLQLVNKQRTDAGLGALMMDDKLSQMALAKAQDMYNNNYFDHNSPTYGSPFQMMDKFQISYNTAGENIAKGQTSPEQVMNDWMNSPGHRANILNNTYTKIGVGYYNGEWVQEFIS</sequence>
<dbReference type="PANTHER" id="PTHR31157:SF1">
    <property type="entry name" value="SCP DOMAIN-CONTAINING PROTEIN"/>
    <property type="match status" value="1"/>
</dbReference>
<dbReference type="PROSITE" id="PS51257">
    <property type="entry name" value="PROKAR_LIPOPROTEIN"/>
    <property type="match status" value="1"/>
</dbReference>
<feature type="domain" description="SCP" evidence="2">
    <location>
        <begin position="170"/>
        <end position="277"/>
    </location>
</feature>
<evidence type="ECO:0000313" key="3">
    <source>
        <dbReference type="EMBL" id="MCU6790543.1"/>
    </source>
</evidence>
<feature type="compositionally biased region" description="Polar residues" evidence="1">
    <location>
        <begin position="157"/>
        <end position="166"/>
    </location>
</feature>